<proteinExistence type="predicted"/>
<keyword evidence="4" id="KW-0067">ATP-binding</keyword>
<dbReference type="SUPFAM" id="SSF56300">
    <property type="entry name" value="Metallo-dependent phosphatases"/>
    <property type="match status" value="1"/>
</dbReference>
<evidence type="ECO:0000313" key="4">
    <source>
        <dbReference type="EMBL" id="KAJ3441588.1"/>
    </source>
</evidence>
<keyword evidence="1" id="KW-1133">Transmembrane helix</keyword>
<feature type="transmembrane region" description="Helical" evidence="1">
    <location>
        <begin position="673"/>
        <end position="696"/>
    </location>
</feature>
<evidence type="ECO:0000259" key="3">
    <source>
        <dbReference type="Pfam" id="PF24384"/>
    </source>
</evidence>
<dbReference type="AlphaFoldDB" id="A0AAV7ZML7"/>
<feature type="domain" description="TMEM62 Ig-like" evidence="3">
    <location>
        <begin position="346"/>
        <end position="457"/>
    </location>
</feature>
<name>A0AAV7ZML7_9EUKA</name>
<evidence type="ECO:0000313" key="5">
    <source>
        <dbReference type="Proteomes" id="UP001146793"/>
    </source>
</evidence>
<dbReference type="InterPro" id="IPR029052">
    <property type="entry name" value="Metallo-depent_PP-like"/>
</dbReference>
<dbReference type="Pfam" id="PF24384">
    <property type="entry name" value="Ig_TMM62"/>
    <property type="match status" value="1"/>
</dbReference>
<sequence>MIIHKKLIRDYCSCFTLTIVFLVVSILSIAFVPGIVTPKDTSNKWADGEGKTKEGLFWFIHTSDTHCQESVKESVDNWKKVLKIAETVKPSFILNTGDLVEGCPDLEGTGLCYETKKDWELYRKILQEHNLLEKESVGEWNGQDAKAPYFLDIRGERDIYSVSEDSATENYYYPHSNLGGIIARSEKAQPSRVVNRFTYGFKFGTYEIITADFLESPIASFPYGIYNTPTSEHLDQFEAELIKAQKSDPSAIIVATHYPLTTIVDLYRSTKTGNTFRELLQYYNVELFLVGHFHSTNWDSILLDDAEGVLELGASSIRFNSAFNMIVYDNGLLSWKQIHIDDLLDRQPIFLITNPPDARYLTSNQPLNKIVSSKYLRVSIFEDHLEEKYKAKKVSITIGNNKEVFELKKDGSSDPVLWVAKWDPMRYSSNDLYQLNIAIELQNGEVITQSQSFSTVGMQDGSSENPPALQAYVRANSFKFLLSMFCCLYFFLIIVLLIGTKIIKKFFFSPEKFRNFAKDVQNVIDDQKLTKVSLFKIFKYHITFNLWKYSLFEGAPFRIFLFSALSILILPVSVAPMMKPDKWGVSTIYGIYCNGGFHFEPNNLMISSFFLLFIYWPILNIISKRIVKNNIPRSVSEKKKLLILKPSLYLALLTFLLGIFAFVNLLIHYQVLGAVLSINIIWNALVLLIYLIITLIKDLKGHKDLKKNK</sequence>
<feature type="transmembrane region" description="Helical" evidence="1">
    <location>
        <begin position="557"/>
        <end position="578"/>
    </location>
</feature>
<dbReference type="Pfam" id="PF00149">
    <property type="entry name" value="Metallophos"/>
    <property type="match status" value="1"/>
</dbReference>
<keyword evidence="4" id="KW-0378">Hydrolase</keyword>
<dbReference type="EMBL" id="JANTQA010000029">
    <property type="protein sequence ID" value="KAJ3441588.1"/>
    <property type="molecule type" value="Genomic_DNA"/>
</dbReference>
<comment type="caution">
    <text evidence="4">The sequence shown here is derived from an EMBL/GenBank/DDBJ whole genome shotgun (WGS) entry which is preliminary data.</text>
</comment>
<dbReference type="Proteomes" id="UP001146793">
    <property type="component" value="Unassembled WGS sequence"/>
</dbReference>
<keyword evidence="4" id="KW-0347">Helicase</keyword>
<feature type="transmembrane region" description="Helical" evidence="1">
    <location>
        <begin position="12"/>
        <end position="36"/>
    </location>
</feature>
<organism evidence="4 5">
    <name type="scientific">Anaeramoeba flamelloides</name>
    <dbReference type="NCBI Taxonomy" id="1746091"/>
    <lineage>
        <taxon>Eukaryota</taxon>
        <taxon>Metamonada</taxon>
        <taxon>Anaeramoebidae</taxon>
        <taxon>Anaeramoeba</taxon>
    </lineage>
</organism>
<feature type="domain" description="Calcineurin-like phosphoesterase" evidence="2">
    <location>
        <begin position="58"/>
        <end position="295"/>
    </location>
</feature>
<reference evidence="4" key="1">
    <citation type="submission" date="2022-08" db="EMBL/GenBank/DDBJ databases">
        <title>Novel sulphate-reducing endosymbionts in the free-living metamonad Anaeramoeba.</title>
        <authorList>
            <person name="Jerlstrom-Hultqvist J."/>
            <person name="Cepicka I."/>
            <person name="Gallot-Lavallee L."/>
            <person name="Salas-Leiva D."/>
            <person name="Curtis B.A."/>
            <person name="Zahonova K."/>
            <person name="Pipaliya S."/>
            <person name="Dacks J."/>
            <person name="Roger A.J."/>
        </authorList>
    </citation>
    <scope>NUCLEOTIDE SEQUENCE</scope>
    <source>
        <strain evidence="4">Busselton2</strain>
    </source>
</reference>
<accession>A0AAV7ZML7</accession>
<dbReference type="GO" id="GO:0016787">
    <property type="term" value="F:hydrolase activity"/>
    <property type="evidence" value="ECO:0007669"/>
    <property type="project" value="InterPro"/>
</dbReference>
<gene>
    <name evidence="4" type="ORF">M0812_13601</name>
</gene>
<feature type="transmembrane region" description="Helical" evidence="1">
    <location>
        <begin position="480"/>
        <end position="499"/>
    </location>
</feature>
<feature type="transmembrane region" description="Helical" evidence="1">
    <location>
        <begin position="604"/>
        <end position="627"/>
    </location>
</feature>
<keyword evidence="1" id="KW-0472">Membrane</keyword>
<evidence type="ECO:0000259" key="2">
    <source>
        <dbReference type="Pfam" id="PF00149"/>
    </source>
</evidence>
<keyword evidence="1" id="KW-0812">Transmembrane</keyword>
<dbReference type="PANTHER" id="PTHR14795">
    <property type="entry name" value="HELICASE RELATED"/>
    <property type="match status" value="1"/>
</dbReference>
<feature type="transmembrane region" description="Helical" evidence="1">
    <location>
        <begin position="648"/>
        <end position="667"/>
    </location>
</feature>
<dbReference type="GO" id="GO:0004386">
    <property type="term" value="F:helicase activity"/>
    <property type="evidence" value="ECO:0007669"/>
    <property type="project" value="UniProtKB-KW"/>
</dbReference>
<dbReference type="InterPro" id="IPR056229">
    <property type="entry name" value="Ig_TMM62"/>
</dbReference>
<evidence type="ECO:0000256" key="1">
    <source>
        <dbReference type="SAM" id="Phobius"/>
    </source>
</evidence>
<keyword evidence="4" id="KW-0547">Nucleotide-binding</keyword>
<dbReference type="PANTHER" id="PTHR14795:SF0">
    <property type="entry name" value="TRANSMEMBRANE PROTEIN 62"/>
    <property type="match status" value="1"/>
</dbReference>
<dbReference type="Gene3D" id="3.60.21.10">
    <property type="match status" value="1"/>
</dbReference>
<dbReference type="InterPro" id="IPR004843">
    <property type="entry name" value="Calcineurin-like_PHP"/>
</dbReference>
<protein>
    <submittedName>
        <fullName evidence="4">Helicase related</fullName>
    </submittedName>
</protein>